<dbReference type="NCBIfam" id="TIGR00768">
    <property type="entry name" value="rimK_fam"/>
    <property type="match status" value="1"/>
</dbReference>
<dbReference type="InterPro" id="IPR004666">
    <property type="entry name" value="Rp_bS6_RimK/Lys_biosynth_LsyX"/>
</dbReference>
<dbReference type="PROSITE" id="PS50975">
    <property type="entry name" value="ATP_GRASP"/>
    <property type="match status" value="1"/>
</dbReference>
<dbReference type="Gene3D" id="3.30.470.20">
    <property type="entry name" value="ATP-grasp fold, B domain"/>
    <property type="match status" value="1"/>
</dbReference>
<feature type="domain" description="ATP-grasp" evidence="11">
    <location>
        <begin position="105"/>
        <end position="288"/>
    </location>
</feature>
<comment type="cofactor">
    <cofactor evidence="2">
        <name>Mg(2+)</name>
        <dbReference type="ChEBI" id="CHEBI:18420"/>
    </cofactor>
</comment>
<keyword evidence="9" id="KW-0464">Manganese</keyword>
<dbReference type="GO" id="GO:0009432">
    <property type="term" value="P:SOS response"/>
    <property type="evidence" value="ECO:0007669"/>
    <property type="project" value="TreeGrafter"/>
</dbReference>
<dbReference type="GO" id="GO:0018169">
    <property type="term" value="F:ribosomal S6-glutamic acid ligase activity"/>
    <property type="evidence" value="ECO:0007669"/>
    <property type="project" value="TreeGrafter"/>
</dbReference>
<evidence type="ECO:0000313" key="12">
    <source>
        <dbReference type="EMBL" id="SVA51906.1"/>
    </source>
</evidence>
<evidence type="ECO:0000256" key="2">
    <source>
        <dbReference type="ARBA" id="ARBA00001946"/>
    </source>
</evidence>
<keyword evidence="4" id="KW-0479">Metal-binding</keyword>
<evidence type="ECO:0000256" key="1">
    <source>
        <dbReference type="ARBA" id="ARBA00001936"/>
    </source>
</evidence>
<evidence type="ECO:0000256" key="3">
    <source>
        <dbReference type="ARBA" id="ARBA00022598"/>
    </source>
</evidence>
<dbReference type="PANTHER" id="PTHR21621">
    <property type="entry name" value="RIBOSOMAL PROTEIN S6 MODIFICATION PROTEIN"/>
    <property type="match status" value="1"/>
</dbReference>
<evidence type="ECO:0000256" key="8">
    <source>
        <dbReference type="ARBA" id="ARBA00022917"/>
    </source>
</evidence>
<reference evidence="12" key="1">
    <citation type="submission" date="2018-05" db="EMBL/GenBank/DDBJ databases">
        <authorList>
            <person name="Lanie J.A."/>
            <person name="Ng W.-L."/>
            <person name="Kazmierczak K.M."/>
            <person name="Andrzejewski T.M."/>
            <person name="Davidsen T.M."/>
            <person name="Wayne K.J."/>
            <person name="Tettelin H."/>
            <person name="Glass J.I."/>
            <person name="Rusch D."/>
            <person name="Podicherti R."/>
            <person name="Tsui H.-C.T."/>
            <person name="Winkler M.E."/>
        </authorList>
    </citation>
    <scope>NUCLEOTIDE SEQUENCE</scope>
</reference>
<dbReference type="GO" id="GO:0005737">
    <property type="term" value="C:cytoplasm"/>
    <property type="evidence" value="ECO:0007669"/>
    <property type="project" value="TreeGrafter"/>
</dbReference>
<keyword evidence="7" id="KW-0460">Magnesium</keyword>
<dbReference type="Pfam" id="PF18030">
    <property type="entry name" value="Rimk_N"/>
    <property type="match status" value="1"/>
</dbReference>
<dbReference type="InterPro" id="IPR013815">
    <property type="entry name" value="ATP_grasp_subdomain_1"/>
</dbReference>
<evidence type="ECO:0000256" key="7">
    <source>
        <dbReference type="ARBA" id="ARBA00022842"/>
    </source>
</evidence>
<keyword evidence="8" id="KW-0648">Protein biosynthesis</keyword>
<evidence type="ECO:0000256" key="10">
    <source>
        <dbReference type="SAM" id="MobiDB-lite"/>
    </source>
</evidence>
<dbReference type="InterPro" id="IPR013651">
    <property type="entry name" value="ATP-grasp_RimK-type"/>
</dbReference>
<dbReference type="InterPro" id="IPR011761">
    <property type="entry name" value="ATP-grasp"/>
</dbReference>
<dbReference type="EMBL" id="UINC01011817">
    <property type="protein sequence ID" value="SVA51906.1"/>
    <property type="molecule type" value="Genomic_DNA"/>
</dbReference>
<dbReference type="Gene3D" id="3.40.50.20">
    <property type="match status" value="1"/>
</dbReference>
<dbReference type="AlphaFoldDB" id="A0A381WHB3"/>
<evidence type="ECO:0000256" key="5">
    <source>
        <dbReference type="ARBA" id="ARBA00022741"/>
    </source>
</evidence>
<accession>A0A381WHB3</accession>
<keyword evidence="6" id="KW-0067">ATP-binding</keyword>
<keyword evidence="3" id="KW-0436">Ligase</keyword>
<evidence type="ECO:0000256" key="4">
    <source>
        <dbReference type="ARBA" id="ARBA00022723"/>
    </source>
</evidence>
<evidence type="ECO:0000256" key="9">
    <source>
        <dbReference type="ARBA" id="ARBA00023211"/>
    </source>
</evidence>
<dbReference type="PANTHER" id="PTHR21621:SF7">
    <property type="entry name" value="RIBOSOMAL PROTEIN BS6--L-GLUTAMATE LIGASE"/>
    <property type="match status" value="1"/>
</dbReference>
<dbReference type="GO" id="GO:0005524">
    <property type="term" value="F:ATP binding"/>
    <property type="evidence" value="ECO:0007669"/>
    <property type="project" value="UniProtKB-KW"/>
</dbReference>
<evidence type="ECO:0000256" key="6">
    <source>
        <dbReference type="ARBA" id="ARBA00022840"/>
    </source>
</evidence>
<proteinExistence type="predicted"/>
<evidence type="ECO:0000259" key="11">
    <source>
        <dbReference type="PROSITE" id="PS50975"/>
    </source>
</evidence>
<gene>
    <name evidence="12" type="ORF">METZ01_LOCUS104760</name>
</gene>
<dbReference type="InterPro" id="IPR041107">
    <property type="entry name" value="Rimk_N"/>
</dbReference>
<dbReference type="Pfam" id="PF08443">
    <property type="entry name" value="RimK"/>
    <property type="match status" value="1"/>
</dbReference>
<feature type="region of interest" description="Disordered" evidence="10">
    <location>
        <begin position="295"/>
        <end position="318"/>
    </location>
</feature>
<feature type="compositionally biased region" description="Polar residues" evidence="10">
    <location>
        <begin position="308"/>
        <end position="318"/>
    </location>
</feature>
<dbReference type="SUPFAM" id="SSF56059">
    <property type="entry name" value="Glutathione synthetase ATP-binding domain-like"/>
    <property type="match status" value="1"/>
</dbReference>
<dbReference type="GO" id="GO:0006412">
    <property type="term" value="P:translation"/>
    <property type="evidence" value="ECO:0007669"/>
    <property type="project" value="UniProtKB-KW"/>
</dbReference>
<organism evidence="12">
    <name type="scientific">marine metagenome</name>
    <dbReference type="NCBI Taxonomy" id="408172"/>
    <lineage>
        <taxon>unclassified sequences</taxon>
        <taxon>metagenomes</taxon>
        <taxon>ecological metagenomes</taxon>
    </lineage>
</organism>
<comment type="cofactor">
    <cofactor evidence="1">
        <name>Mn(2+)</name>
        <dbReference type="ChEBI" id="CHEBI:29035"/>
    </cofactor>
</comment>
<dbReference type="Gene3D" id="3.30.1490.20">
    <property type="entry name" value="ATP-grasp fold, A domain"/>
    <property type="match status" value="1"/>
</dbReference>
<keyword evidence="5" id="KW-0547">Nucleotide-binding</keyword>
<name>A0A381WHB3_9ZZZZ</name>
<sequence>MDPRLVILSRGPGLYSTKRLVEEAEAAGWAVRIIDPLSLDYVIDDTGVRVFNKGWLVECEAVIPRIGYSITRRGVSVLSQFESTGVIVINKSEGIVNSRDKMLSCKMMSVAGIPVPVTAHVGNWEGTARAVNLVGGTPCVVKANEGTHGSGVFLAHSDQQARQLVYQMLERDMSPLIQEYIQESHGQDIRALVVGGEVVAAMRRKAHGSEFRSNFHLGGSVEPIEISQRQSEIACLAAKTLNLDFAGVDMLESRGGPLVLEVNSSPGLEGIESACGKIVAGKVVELLDRKLREAQAEGGSDSAAMDSNGVSDYSQAYD</sequence>
<protein>
    <recommendedName>
        <fullName evidence="11">ATP-grasp domain-containing protein</fullName>
    </recommendedName>
</protein>
<dbReference type="GO" id="GO:0046872">
    <property type="term" value="F:metal ion binding"/>
    <property type="evidence" value="ECO:0007669"/>
    <property type="project" value="UniProtKB-KW"/>
</dbReference>